<comment type="subcellular location">
    <subcellularLocation>
        <location evidence="9">Cytoplasm</location>
    </subcellularLocation>
</comment>
<dbReference type="InterPro" id="IPR004662">
    <property type="entry name" value="AcgluKinase_fam"/>
</dbReference>
<gene>
    <name evidence="9 11" type="primary">argB</name>
    <name evidence="11" type="ORF">HZI73_17220</name>
</gene>
<dbReference type="Proteomes" id="UP000683246">
    <property type="component" value="Chromosome"/>
</dbReference>
<dbReference type="HAMAP" id="MF_00082">
    <property type="entry name" value="ArgB"/>
    <property type="match status" value="1"/>
</dbReference>
<dbReference type="RefSeq" id="WP_212694615.1">
    <property type="nucleotide sequence ID" value="NZ_CP058649.1"/>
</dbReference>
<dbReference type="GO" id="GO:0005524">
    <property type="term" value="F:ATP binding"/>
    <property type="evidence" value="ECO:0007669"/>
    <property type="project" value="UniProtKB-UniRule"/>
</dbReference>
<dbReference type="AlphaFoldDB" id="A0A8J8MLK2"/>
<comment type="similarity">
    <text evidence="9">Belongs to the acetylglutamate kinase family. ArgB subfamily.</text>
</comment>
<evidence type="ECO:0000313" key="11">
    <source>
        <dbReference type="EMBL" id="QUI23925.1"/>
    </source>
</evidence>
<dbReference type="Pfam" id="PF00696">
    <property type="entry name" value="AA_kinase"/>
    <property type="match status" value="1"/>
</dbReference>
<evidence type="ECO:0000313" key="12">
    <source>
        <dbReference type="Proteomes" id="UP000683246"/>
    </source>
</evidence>
<dbReference type="InterPro" id="IPR041727">
    <property type="entry name" value="NAGK-C"/>
</dbReference>
<evidence type="ECO:0000259" key="10">
    <source>
        <dbReference type="Pfam" id="PF00696"/>
    </source>
</evidence>
<evidence type="ECO:0000256" key="5">
    <source>
        <dbReference type="ARBA" id="ARBA00022741"/>
    </source>
</evidence>
<accession>A0A8J8MLK2</accession>
<evidence type="ECO:0000256" key="7">
    <source>
        <dbReference type="ARBA" id="ARBA00022840"/>
    </source>
</evidence>
<feature type="binding site" evidence="9">
    <location>
        <position position="181"/>
    </location>
    <ligand>
        <name>substrate</name>
    </ligand>
</feature>
<dbReference type="GO" id="GO:0003991">
    <property type="term" value="F:acetylglutamate kinase activity"/>
    <property type="evidence" value="ECO:0007669"/>
    <property type="project" value="UniProtKB-UniRule"/>
</dbReference>
<dbReference type="EMBL" id="CP058649">
    <property type="protein sequence ID" value="QUI23925.1"/>
    <property type="molecule type" value="Genomic_DNA"/>
</dbReference>
<keyword evidence="3 9" id="KW-0028">Amino-acid biosynthesis</keyword>
<comment type="function">
    <text evidence="9">Catalyzes the ATP-dependent phosphorylation of N-acetyl-L-glutamate.</text>
</comment>
<evidence type="ECO:0000256" key="3">
    <source>
        <dbReference type="ARBA" id="ARBA00022605"/>
    </source>
</evidence>
<dbReference type="InterPro" id="IPR001057">
    <property type="entry name" value="Glu/AcGlu_kinase"/>
</dbReference>
<evidence type="ECO:0000256" key="9">
    <source>
        <dbReference type="HAMAP-Rule" id="MF_00082"/>
    </source>
</evidence>
<keyword evidence="9" id="KW-0963">Cytoplasm</keyword>
<dbReference type="SUPFAM" id="SSF53633">
    <property type="entry name" value="Carbamate kinase-like"/>
    <property type="match status" value="1"/>
</dbReference>
<organism evidence="11 12">
    <name type="scientific">Vallitalea pronyensis</name>
    <dbReference type="NCBI Taxonomy" id="1348613"/>
    <lineage>
        <taxon>Bacteria</taxon>
        <taxon>Bacillati</taxon>
        <taxon>Bacillota</taxon>
        <taxon>Clostridia</taxon>
        <taxon>Lachnospirales</taxon>
        <taxon>Vallitaleaceae</taxon>
        <taxon>Vallitalea</taxon>
    </lineage>
</organism>
<keyword evidence="4 9" id="KW-0808">Transferase</keyword>
<dbReference type="GO" id="GO:0005737">
    <property type="term" value="C:cytoplasm"/>
    <property type="evidence" value="ECO:0007669"/>
    <property type="project" value="UniProtKB-SubCell"/>
</dbReference>
<dbReference type="KEGG" id="vpy:HZI73_17220"/>
<feature type="binding site" evidence="9">
    <location>
        <begin position="64"/>
        <end position="65"/>
    </location>
    <ligand>
        <name>substrate</name>
    </ligand>
</feature>
<name>A0A8J8MLK2_9FIRM</name>
<dbReference type="InterPro" id="IPR037528">
    <property type="entry name" value="ArgB"/>
</dbReference>
<evidence type="ECO:0000256" key="2">
    <source>
        <dbReference type="ARBA" id="ARBA00022571"/>
    </source>
</evidence>
<dbReference type="UniPathway" id="UPA00068">
    <property type="reaction ID" value="UER00107"/>
</dbReference>
<evidence type="ECO:0000256" key="4">
    <source>
        <dbReference type="ARBA" id="ARBA00022679"/>
    </source>
</evidence>
<keyword evidence="6 9" id="KW-0418">Kinase</keyword>
<keyword evidence="12" id="KW-1185">Reference proteome</keyword>
<proteinExistence type="inferred from homology"/>
<comment type="pathway">
    <text evidence="1 9">Amino-acid biosynthesis; L-arginine biosynthesis; N(2)-acetyl-L-ornithine from L-glutamate: step 2/4.</text>
</comment>
<dbReference type="NCBIfam" id="TIGR00761">
    <property type="entry name" value="argB"/>
    <property type="match status" value="1"/>
</dbReference>
<dbReference type="PANTHER" id="PTHR23342:SF0">
    <property type="entry name" value="N-ACETYLGLUTAMATE SYNTHASE, MITOCHONDRIAL"/>
    <property type="match status" value="1"/>
</dbReference>
<protein>
    <recommendedName>
        <fullName evidence="9">Acetylglutamate kinase</fullName>
        <ecNumber evidence="9">2.7.2.8</ecNumber>
    </recommendedName>
    <alternativeName>
        <fullName evidence="9">N-acetyl-L-glutamate 5-phosphotransferase</fullName>
    </alternativeName>
    <alternativeName>
        <fullName evidence="9">NAG kinase</fullName>
        <shortName evidence="9">NAGK</shortName>
    </alternativeName>
</protein>
<evidence type="ECO:0000256" key="8">
    <source>
        <dbReference type="ARBA" id="ARBA00048141"/>
    </source>
</evidence>
<dbReference type="InterPro" id="IPR036393">
    <property type="entry name" value="AceGlu_kinase-like_sf"/>
</dbReference>
<feature type="site" description="Transition state stabilizer" evidence="9">
    <location>
        <position position="29"/>
    </location>
</feature>
<dbReference type="GO" id="GO:0042450">
    <property type="term" value="P:L-arginine biosynthetic process via ornithine"/>
    <property type="evidence" value="ECO:0007669"/>
    <property type="project" value="UniProtKB-UniRule"/>
</dbReference>
<feature type="binding site" evidence="9">
    <location>
        <position position="86"/>
    </location>
    <ligand>
        <name>substrate</name>
    </ligand>
</feature>
<feature type="site" description="Transition state stabilizer" evidence="9">
    <location>
        <position position="244"/>
    </location>
</feature>
<dbReference type="InterPro" id="IPR001048">
    <property type="entry name" value="Asp/Glu/Uridylate_kinase"/>
</dbReference>
<sequence>MQEYIEKAKVLVEALPYIKEFSGKIVVIKYGGSAMVDERIKASVIQDIVLMKLVGLKPVIVHGGGKEISAMLSKIGKESLFVNGLRVTDLETAEVAEMVLSGKVNKDIVQLIQNHDLDAVGISGKDAKTLKVSKKEIDGYDVGYVGDIDKVNTGLIETLLNHDFIPVIAPVGTDDQGDTYNINADYAASAIAGALSAEKLIFLTDVEGILRDVKDSASLISRIPVQDVPKLIDEDIISGGMIPKAECCAWGIKQGVKRVHILDGRLEHSVLLEVFTKKGIGTMFLS</sequence>
<dbReference type="Gene3D" id="3.40.1160.10">
    <property type="entry name" value="Acetylglutamate kinase-like"/>
    <property type="match status" value="1"/>
</dbReference>
<dbReference type="FunFam" id="3.40.1160.10:FF:000004">
    <property type="entry name" value="Acetylglutamate kinase"/>
    <property type="match status" value="1"/>
</dbReference>
<keyword evidence="2 9" id="KW-0055">Arginine biosynthesis</keyword>
<dbReference type="PIRSF" id="PIRSF000728">
    <property type="entry name" value="NAGK"/>
    <property type="match status" value="1"/>
</dbReference>
<evidence type="ECO:0000256" key="1">
    <source>
        <dbReference type="ARBA" id="ARBA00004828"/>
    </source>
</evidence>
<dbReference type="CDD" id="cd04250">
    <property type="entry name" value="AAK_NAGK-C"/>
    <property type="match status" value="1"/>
</dbReference>
<keyword evidence="5 9" id="KW-0547">Nucleotide-binding</keyword>
<dbReference type="PRINTS" id="PR00474">
    <property type="entry name" value="GLU5KINASE"/>
</dbReference>
<evidence type="ECO:0000256" key="6">
    <source>
        <dbReference type="ARBA" id="ARBA00022777"/>
    </source>
</evidence>
<keyword evidence="7 9" id="KW-0067">ATP-binding</keyword>
<dbReference type="PANTHER" id="PTHR23342">
    <property type="entry name" value="N-ACETYLGLUTAMATE SYNTHASE"/>
    <property type="match status" value="1"/>
</dbReference>
<dbReference type="EC" id="2.7.2.8" evidence="9"/>
<feature type="domain" description="Aspartate/glutamate/uridylate kinase" evidence="10">
    <location>
        <begin position="24"/>
        <end position="263"/>
    </location>
</feature>
<reference evidence="11" key="1">
    <citation type="submission" date="2020-07" db="EMBL/GenBank/DDBJ databases">
        <title>Vallitalea pronyensis genome.</title>
        <authorList>
            <person name="Postec A."/>
        </authorList>
    </citation>
    <scope>NUCLEOTIDE SEQUENCE</scope>
    <source>
        <strain evidence="11">FatNI3</strain>
    </source>
</reference>
<comment type="catalytic activity">
    <reaction evidence="8 9">
        <text>N-acetyl-L-glutamate + ATP = N-acetyl-L-glutamyl 5-phosphate + ADP</text>
        <dbReference type="Rhea" id="RHEA:14629"/>
        <dbReference type="ChEBI" id="CHEBI:30616"/>
        <dbReference type="ChEBI" id="CHEBI:44337"/>
        <dbReference type="ChEBI" id="CHEBI:57936"/>
        <dbReference type="ChEBI" id="CHEBI:456216"/>
        <dbReference type="EC" id="2.7.2.8"/>
    </reaction>
</comment>